<dbReference type="InterPro" id="IPR003960">
    <property type="entry name" value="ATPase_AAA_CS"/>
</dbReference>
<comment type="caution">
    <text evidence="14">The sequence shown here is derived from an EMBL/GenBank/DDBJ whole genome shotgun (WGS) entry which is preliminary data.</text>
</comment>
<dbReference type="SUPFAM" id="SSF54585">
    <property type="entry name" value="Cdc48 domain 2-like"/>
    <property type="match status" value="1"/>
</dbReference>
<comment type="similarity">
    <text evidence="2 11">Belongs to the AAA ATPase family.</text>
</comment>
<dbReference type="CDD" id="cd19504">
    <property type="entry name" value="RecA-like_NSF-SEC18_r1-like"/>
    <property type="match status" value="1"/>
</dbReference>
<evidence type="ECO:0000313" key="15">
    <source>
        <dbReference type="Proteomes" id="UP001212997"/>
    </source>
</evidence>
<dbReference type="InterPro" id="IPR009010">
    <property type="entry name" value="Asp_de-COase-like_dom_sf"/>
</dbReference>
<dbReference type="Pfam" id="PF00004">
    <property type="entry name" value="AAA"/>
    <property type="match status" value="2"/>
</dbReference>
<dbReference type="SUPFAM" id="SSF50692">
    <property type="entry name" value="ADC-like"/>
    <property type="match status" value="1"/>
</dbReference>
<evidence type="ECO:0000256" key="8">
    <source>
        <dbReference type="ARBA" id="ARBA00022927"/>
    </source>
</evidence>
<feature type="domain" description="AAA+ ATPase" evidence="13">
    <location>
        <begin position="593"/>
        <end position="729"/>
    </location>
</feature>
<evidence type="ECO:0000256" key="10">
    <source>
        <dbReference type="ARBA" id="ARBA00068637"/>
    </source>
</evidence>
<dbReference type="GO" id="GO:0016887">
    <property type="term" value="F:ATP hydrolysis activity"/>
    <property type="evidence" value="ECO:0007669"/>
    <property type="project" value="InterPro"/>
</dbReference>
<evidence type="ECO:0000256" key="12">
    <source>
        <dbReference type="SAM" id="MobiDB-lite"/>
    </source>
</evidence>
<protein>
    <recommendedName>
        <fullName evidence="10 11">Vesicular-fusion protein SEC18</fullName>
    </recommendedName>
</protein>
<comment type="function">
    <text evidence="9 11">Required for vesicle-mediated transport. Catalyzes the fusion of transport vesicles within the Golgi cisternae. Is also required for transport from the endoplasmic reticulum to the Golgi stack. Seems to function as a fusion protein required for the delivery of cargo proteins to all compartments of the Golgi stack independent of vesicle origin.</text>
</comment>
<keyword evidence="11" id="KW-0378">Hydrolase</keyword>
<feature type="compositionally biased region" description="Pro residues" evidence="12">
    <location>
        <begin position="11"/>
        <end position="27"/>
    </location>
</feature>
<organism evidence="14 15">
    <name type="scientific">Meripilus lineatus</name>
    <dbReference type="NCBI Taxonomy" id="2056292"/>
    <lineage>
        <taxon>Eukaryota</taxon>
        <taxon>Fungi</taxon>
        <taxon>Dikarya</taxon>
        <taxon>Basidiomycota</taxon>
        <taxon>Agaricomycotina</taxon>
        <taxon>Agaricomycetes</taxon>
        <taxon>Polyporales</taxon>
        <taxon>Meripilaceae</taxon>
        <taxon>Meripilus</taxon>
    </lineage>
</organism>
<dbReference type="PANTHER" id="PTHR23078:SF3">
    <property type="entry name" value="VESICLE-FUSING ATPASE"/>
    <property type="match status" value="1"/>
</dbReference>
<keyword evidence="7 11" id="KW-0067">ATP-binding</keyword>
<evidence type="ECO:0000313" key="14">
    <source>
        <dbReference type="EMBL" id="KAJ3490733.1"/>
    </source>
</evidence>
<evidence type="ECO:0000259" key="13">
    <source>
        <dbReference type="SMART" id="SM00382"/>
    </source>
</evidence>
<dbReference type="GO" id="GO:0005795">
    <property type="term" value="C:Golgi stack"/>
    <property type="evidence" value="ECO:0007669"/>
    <property type="project" value="TreeGrafter"/>
</dbReference>
<dbReference type="InterPro" id="IPR003959">
    <property type="entry name" value="ATPase_AAA_core"/>
</dbReference>
<feature type="domain" description="AAA+ ATPase" evidence="13">
    <location>
        <begin position="312"/>
        <end position="459"/>
    </location>
</feature>
<comment type="subcellular location">
    <subcellularLocation>
        <location evidence="1 11">Cytoplasm</location>
    </subcellularLocation>
</comment>
<evidence type="ECO:0000256" key="3">
    <source>
        <dbReference type="ARBA" id="ARBA00022448"/>
    </source>
</evidence>
<dbReference type="FunFam" id="1.10.8.60:FF:000026">
    <property type="entry name" value="vesicle-fusing ATPase isoform X1"/>
    <property type="match status" value="1"/>
</dbReference>
<evidence type="ECO:0000256" key="9">
    <source>
        <dbReference type="ARBA" id="ARBA00056429"/>
    </source>
</evidence>
<gene>
    <name evidence="14" type="ORF">NLI96_g1236</name>
</gene>
<dbReference type="GO" id="GO:0035494">
    <property type="term" value="P:SNARE complex disassembly"/>
    <property type="evidence" value="ECO:0007669"/>
    <property type="project" value="InterPro"/>
</dbReference>
<keyword evidence="11" id="KW-0931">ER-Golgi transport</keyword>
<evidence type="ECO:0000256" key="7">
    <source>
        <dbReference type="ARBA" id="ARBA00022840"/>
    </source>
</evidence>
<evidence type="ECO:0000256" key="4">
    <source>
        <dbReference type="ARBA" id="ARBA00022490"/>
    </source>
</evidence>
<dbReference type="InterPro" id="IPR041569">
    <property type="entry name" value="AAA_lid_3"/>
</dbReference>
<accession>A0AAD5YIL8</accession>
<proteinExistence type="inferred from homology"/>
<dbReference type="InterPro" id="IPR027417">
    <property type="entry name" value="P-loop_NTPase"/>
</dbReference>
<dbReference type="InterPro" id="IPR039812">
    <property type="entry name" value="Vesicle-fus_ATPase"/>
</dbReference>
<dbReference type="SUPFAM" id="SSF52540">
    <property type="entry name" value="P-loop containing nucleoside triphosphate hydrolases"/>
    <property type="match status" value="2"/>
</dbReference>
<dbReference type="Gene3D" id="3.40.50.300">
    <property type="entry name" value="P-loop containing nucleotide triphosphate hydrolases"/>
    <property type="match status" value="2"/>
</dbReference>
<dbReference type="FunFam" id="3.40.50.300:FF:000166">
    <property type="entry name" value="vesicle-fusing ATPase isoform X1"/>
    <property type="match status" value="1"/>
</dbReference>
<keyword evidence="4 11" id="KW-0963">Cytoplasm</keyword>
<reference evidence="14" key="1">
    <citation type="submission" date="2022-07" db="EMBL/GenBank/DDBJ databases">
        <title>Genome Sequence of Physisporinus lineatus.</title>
        <authorList>
            <person name="Buettner E."/>
        </authorList>
    </citation>
    <scope>NUCLEOTIDE SEQUENCE</scope>
    <source>
        <strain evidence="14">VT162</strain>
    </source>
</reference>
<keyword evidence="15" id="KW-1185">Reference proteome</keyword>
<keyword evidence="6 11" id="KW-0547">Nucleotide-binding</keyword>
<keyword evidence="8 11" id="KW-0653">Protein transport</keyword>
<dbReference type="InterPro" id="IPR004201">
    <property type="entry name" value="Cdc48_dom2"/>
</dbReference>
<dbReference type="AlphaFoldDB" id="A0AAD5YIL8"/>
<feature type="compositionally biased region" description="Polar residues" evidence="12">
    <location>
        <begin position="1"/>
        <end position="10"/>
    </location>
</feature>
<feature type="region of interest" description="Disordered" evidence="12">
    <location>
        <begin position="1"/>
        <end position="77"/>
    </location>
</feature>
<dbReference type="InterPro" id="IPR029067">
    <property type="entry name" value="CDC48_domain_2-like_sf"/>
</dbReference>
<dbReference type="Proteomes" id="UP001212997">
    <property type="component" value="Unassembled WGS sequence"/>
</dbReference>
<dbReference type="GO" id="GO:0043001">
    <property type="term" value="P:Golgi to plasma membrane protein transport"/>
    <property type="evidence" value="ECO:0007669"/>
    <property type="project" value="TreeGrafter"/>
</dbReference>
<dbReference type="GO" id="GO:0005524">
    <property type="term" value="F:ATP binding"/>
    <property type="evidence" value="ECO:0007669"/>
    <property type="project" value="UniProtKB-UniRule"/>
</dbReference>
<name>A0AAD5YIL8_9APHY</name>
<keyword evidence="3 11" id="KW-0813">Transport</keyword>
<dbReference type="Gene3D" id="1.10.8.60">
    <property type="match status" value="2"/>
</dbReference>
<sequence length="806" mass="88285">MSFFTGRSNQQPPPNPYSRLPPQPPVQQPVYGDPYRSQSRVSTSRYDDRASYDRRSFERSSPVPPRQRGVYGITGSPSDDLARSNCLIVHPADFPAGQHVVVKQSYPMTTRHDNTGKLAPGTVGVSALHRQWIGLSLQGDEATVEPLPFQPSYLESIDIEVGFLRRGHELAEQFSADEMAKLFIKAFANMIFAEGEILVFDFHGVNLKAVVKGLLIVELADAQRRGPQPSSYAGAGILMEKTDVTFMKAGDSAIKLKSSAKKAPPNAILAPNFKFEDMGIGGLDSEFSTIFRRAFASRVFPPGLVDKLGIQHVKGILLHGPPGTGKTLMARQIGKMLNAREPKIVNGPEILNKYVGASEENIRKLFADAEVEYKAKGDESGLHIIIFDELDAICKQRGSTQSGTGVGDSIVNQLLSKMDGVDQLNNILIIGMTNRLDMIDEALLRPGRLEVHMEISLPDERGRFQILNIHTAKMRTNGVMDHDVDLLELSQLTKNFSGAEINGLVKSATSFAFSRHVKVGTMAGISDDIDNLRVNRTDFLNALDEVTPAFGVAKEELEQVVENGIIHFSPSIDEILRSGELFVDQVRTSTRTPLVSVLLHGPSGSGKTALAATIAQASQYPFMKLLSSDSMVGFSESQKVAAISKIFADSYKSPLSVIVVDGLERLLDFTPIGPRFSNAILQTLVVLLSRRPPKGRRLLIISTTSNRPILTDLGLAESFDAELRIPPISALSSLVYVLDEVELFHDRAQRDMAIGLLQQAGFDSNDETRSRLNIGVKRLLSVIEMSRQEPEAVAERLTTSLMGLGM</sequence>
<dbReference type="Pfam" id="PF02933">
    <property type="entry name" value="CDC48_2"/>
    <property type="match status" value="1"/>
</dbReference>
<dbReference type="SMART" id="SM00382">
    <property type="entry name" value="AAA"/>
    <property type="match status" value="2"/>
</dbReference>
<dbReference type="PANTHER" id="PTHR23078">
    <property type="entry name" value="VESICULAR-FUSION PROTEIN NSF"/>
    <property type="match status" value="1"/>
</dbReference>
<dbReference type="GO" id="GO:0006891">
    <property type="term" value="P:intra-Golgi vesicle-mediated transport"/>
    <property type="evidence" value="ECO:0007669"/>
    <property type="project" value="TreeGrafter"/>
</dbReference>
<keyword evidence="5" id="KW-0677">Repeat</keyword>
<dbReference type="EMBL" id="JANAWD010000023">
    <property type="protein sequence ID" value="KAJ3490733.1"/>
    <property type="molecule type" value="Genomic_DNA"/>
</dbReference>
<dbReference type="InterPro" id="IPR003593">
    <property type="entry name" value="AAA+_ATPase"/>
</dbReference>
<evidence type="ECO:0000256" key="5">
    <source>
        <dbReference type="ARBA" id="ARBA00022737"/>
    </source>
</evidence>
<dbReference type="CDD" id="cd00009">
    <property type="entry name" value="AAA"/>
    <property type="match status" value="1"/>
</dbReference>
<dbReference type="Pfam" id="PF17862">
    <property type="entry name" value="AAA_lid_3"/>
    <property type="match status" value="1"/>
</dbReference>
<dbReference type="FunFam" id="3.40.50.300:FF:000187">
    <property type="entry name" value="Vesicular-fusion ATPase SEC18"/>
    <property type="match status" value="1"/>
</dbReference>
<evidence type="ECO:0000256" key="1">
    <source>
        <dbReference type="ARBA" id="ARBA00004496"/>
    </source>
</evidence>
<evidence type="ECO:0000256" key="2">
    <source>
        <dbReference type="ARBA" id="ARBA00006914"/>
    </source>
</evidence>
<dbReference type="PROSITE" id="PS00674">
    <property type="entry name" value="AAA"/>
    <property type="match status" value="1"/>
</dbReference>
<evidence type="ECO:0000256" key="6">
    <source>
        <dbReference type="ARBA" id="ARBA00022741"/>
    </source>
</evidence>
<dbReference type="Gene3D" id="2.40.40.20">
    <property type="match status" value="1"/>
</dbReference>
<dbReference type="Gene3D" id="3.10.330.10">
    <property type="match status" value="1"/>
</dbReference>
<feature type="compositionally biased region" description="Basic and acidic residues" evidence="12">
    <location>
        <begin position="45"/>
        <end position="58"/>
    </location>
</feature>
<evidence type="ECO:0000256" key="11">
    <source>
        <dbReference type="RuleBase" id="RU367045"/>
    </source>
</evidence>